<evidence type="ECO:0000313" key="2">
    <source>
        <dbReference type="EMBL" id="GBO39043.1"/>
    </source>
</evidence>
<protein>
    <submittedName>
        <fullName evidence="2">Uncharacterized protein</fullName>
    </submittedName>
</protein>
<reference evidence="2 3" key="1">
    <citation type="journal article" date="2019" name="Sci. Rep.">
        <title>Orb-weaving spider Araneus ventricosus genome elucidates the spidroin gene catalogue.</title>
        <authorList>
            <person name="Kono N."/>
            <person name="Nakamura H."/>
            <person name="Ohtoshi R."/>
            <person name="Moran D.A.P."/>
            <person name="Shinohara A."/>
            <person name="Yoshida Y."/>
            <person name="Fujiwara M."/>
            <person name="Mori M."/>
            <person name="Tomita M."/>
            <person name="Arakawa K."/>
        </authorList>
    </citation>
    <scope>NUCLEOTIDE SEQUENCE [LARGE SCALE GENOMIC DNA]</scope>
</reference>
<evidence type="ECO:0000256" key="1">
    <source>
        <dbReference type="SAM" id="MobiDB-lite"/>
    </source>
</evidence>
<dbReference type="Proteomes" id="UP000499080">
    <property type="component" value="Unassembled WGS sequence"/>
</dbReference>
<dbReference type="EMBL" id="BGPR01063950">
    <property type="protein sequence ID" value="GBO39043.1"/>
    <property type="molecule type" value="Genomic_DNA"/>
</dbReference>
<feature type="non-terminal residue" evidence="2">
    <location>
        <position position="1"/>
    </location>
</feature>
<dbReference type="AlphaFoldDB" id="A0A4Y2WNG0"/>
<keyword evidence="3" id="KW-1185">Reference proteome</keyword>
<name>A0A4Y2WNG0_ARAVE</name>
<proteinExistence type="predicted"/>
<feature type="compositionally biased region" description="Basic and acidic residues" evidence="1">
    <location>
        <begin position="49"/>
        <end position="58"/>
    </location>
</feature>
<feature type="region of interest" description="Disordered" evidence="1">
    <location>
        <begin position="35"/>
        <end position="58"/>
    </location>
</feature>
<sequence length="58" mass="6572">NQTELRRCPGQCCYSNIELLFLDQTSFRTVAHSCDHTEPECPKGLPLDSGRDHSRDGH</sequence>
<organism evidence="2 3">
    <name type="scientific">Araneus ventricosus</name>
    <name type="common">Orbweaver spider</name>
    <name type="synonym">Epeira ventricosa</name>
    <dbReference type="NCBI Taxonomy" id="182803"/>
    <lineage>
        <taxon>Eukaryota</taxon>
        <taxon>Metazoa</taxon>
        <taxon>Ecdysozoa</taxon>
        <taxon>Arthropoda</taxon>
        <taxon>Chelicerata</taxon>
        <taxon>Arachnida</taxon>
        <taxon>Araneae</taxon>
        <taxon>Araneomorphae</taxon>
        <taxon>Entelegynae</taxon>
        <taxon>Araneoidea</taxon>
        <taxon>Araneidae</taxon>
        <taxon>Araneus</taxon>
    </lineage>
</organism>
<accession>A0A4Y2WNG0</accession>
<gene>
    <name evidence="2" type="ORF">AVEN_13172_1</name>
</gene>
<evidence type="ECO:0000313" key="3">
    <source>
        <dbReference type="Proteomes" id="UP000499080"/>
    </source>
</evidence>
<comment type="caution">
    <text evidence="2">The sequence shown here is derived from an EMBL/GenBank/DDBJ whole genome shotgun (WGS) entry which is preliminary data.</text>
</comment>